<feature type="domain" description="PAC" evidence="2">
    <location>
        <begin position="87"/>
        <end position="142"/>
    </location>
</feature>
<dbReference type="PANTHER" id="PTHR44757:SF2">
    <property type="entry name" value="BIOFILM ARCHITECTURE MAINTENANCE PROTEIN MBAA"/>
    <property type="match status" value="1"/>
</dbReference>
<dbReference type="OrthoDB" id="9759607at2"/>
<dbReference type="InterPro" id="IPR000014">
    <property type="entry name" value="PAS"/>
</dbReference>
<dbReference type="InterPro" id="IPR001633">
    <property type="entry name" value="EAL_dom"/>
</dbReference>
<dbReference type="Pfam" id="PF00990">
    <property type="entry name" value="GGDEF"/>
    <property type="match status" value="1"/>
</dbReference>
<evidence type="ECO:0000313" key="6">
    <source>
        <dbReference type="Proteomes" id="UP000426246"/>
    </source>
</evidence>
<dbReference type="Gene3D" id="3.30.70.270">
    <property type="match status" value="1"/>
</dbReference>
<dbReference type="AlphaFoldDB" id="A0A6B8RPE8"/>
<dbReference type="Pfam" id="PF00989">
    <property type="entry name" value="PAS"/>
    <property type="match status" value="1"/>
</dbReference>
<name>A0A6B8RPE8_9BACL</name>
<dbReference type="InterPro" id="IPR052155">
    <property type="entry name" value="Biofilm_reg_signaling"/>
</dbReference>
<dbReference type="SMART" id="SM00267">
    <property type="entry name" value="GGDEF"/>
    <property type="match status" value="1"/>
</dbReference>
<evidence type="ECO:0000259" key="4">
    <source>
        <dbReference type="PROSITE" id="PS50887"/>
    </source>
</evidence>
<dbReference type="InterPro" id="IPR013767">
    <property type="entry name" value="PAS_fold"/>
</dbReference>
<dbReference type="SUPFAM" id="SSF141868">
    <property type="entry name" value="EAL domain-like"/>
    <property type="match status" value="1"/>
</dbReference>
<dbReference type="SUPFAM" id="SSF55785">
    <property type="entry name" value="PYP-like sensor domain (PAS domain)"/>
    <property type="match status" value="1"/>
</dbReference>
<reference evidence="6" key="1">
    <citation type="submission" date="2018-11" db="EMBL/GenBank/DDBJ databases">
        <title>Complete genome sequence of Paenibacillus sp. ML311-T8.</title>
        <authorList>
            <person name="Nam Y.-D."/>
            <person name="Kang J."/>
            <person name="Chung W.-H."/>
            <person name="Park Y.S."/>
        </authorList>
    </citation>
    <scope>NUCLEOTIDE SEQUENCE [LARGE SCALE GENOMIC DNA]</scope>
    <source>
        <strain evidence="6">ML311-T8</strain>
    </source>
</reference>
<feature type="domain" description="EAL" evidence="3">
    <location>
        <begin position="316"/>
        <end position="570"/>
    </location>
</feature>
<accession>A0A6B8RPE8</accession>
<dbReference type="NCBIfam" id="TIGR00254">
    <property type="entry name" value="GGDEF"/>
    <property type="match status" value="1"/>
</dbReference>
<dbReference type="CDD" id="cd01948">
    <property type="entry name" value="EAL"/>
    <property type="match status" value="1"/>
</dbReference>
<dbReference type="GO" id="GO:0006355">
    <property type="term" value="P:regulation of DNA-templated transcription"/>
    <property type="evidence" value="ECO:0007669"/>
    <property type="project" value="InterPro"/>
</dbReference>
<dbReference type="PROSITE" id="PS50112">
    <property type="entry name" value="PAS"/>
    <property type="match status" value="1"/>
</dbReference>
<dbReference type="SMART" id="SM00091">
    <property type="entry name" value="PAS"/>
    <property type="match status" value="1"/>
</dbReference>
<dbReference type="PANTHER" id="PTHR44757">
    <property type="entry name" value="DIGUANYLATE CYCLASE DGCP"/>
    <property type="match status" value="1"/>
</dbReference>
<dbReference type="InterPro" id="IPR035965">
    <property type="entry name" value="PAS-like_dom_sf"/>
</dbReference>
<dbReference type="CDD" id="cd01949">
    <property type="entry name" value="GGDEF"/>
    <property type="match status" value="1"/>
</dbReference>
<dbReference type="Pfam" id="PF00563">
    <property type="entry name" value="EAL"/>
    <property type="match status" value="1"/>
</dbReference>
<evidence type="ECO:0000313" key="5">
    <source>
        <dbReference type="EMBL" id="QGQ97899.1"/>
    </source>
</evidence>
<evidence type="ECO:0000259" key="1">
    <source>
        <dbReference type="PROSITE" id="PS50112"/>
    </source>
</evidence>
<sequence length="571" mass="64412">MNTINKLRTAKDFAESHEEYRSLVENAHDAIFRVNSNGEVQFANSTFCSQAGIAKDAVIGRLFCSFLELETSIQRWKHSLQQLQITKSTEVFIIAMQLSNGTLSRFECCLTPIINKSGIIKSIIGILHDVSVFIEMEKAIEELSFYDTLTKLPNQRFFFRKLEQMCKANSNEAARTAVLFFDLDNFKKINDSLGHTLGDAVLKEFVARIQGFMPKDGFAARLSGNRFAMYLALTDSDLGLESNIKNIQKAAAQLIINQEMNVSVTVSIGIAIYPDHGVTADTMVKHTDIALNQAKAAGRNTYCVYEPQMSEMAALRVELEQSFKRALAENEFELYYQPQQDFETNGIRGVEALLRWKHPSHGYISPADFIPIAEQTGFIVELGEWVLRKACQFIVRMSENGFIPFKVCVNISAMQLTRFDFVDMVFRCLAEEGARPDMLELEITETMLIGSLDSSIEPLLLLKERGIHIALDDFGTGYSSLNYLRKLPINHLKIDKSFVQDIVGNPGEQEIFNSIVDLVHKLKLTVTAEGVETEEQYAFVKQGGCNYLQGYYFCKPITEEAVVLFLKSKKV</sequence>
<dbReference type="Gene3D" id="3.20.20.450">
    <property type="entry name" value="EAL domain"/>
    <property type="match status" value="1"/>
</dbReference>
<dbReference type="Proteomes" id="UP000426246">
    <property type="component" value="Chromosome"/>
</dbReference>
<protein>
    <submittedName>
        <fullName evidence="5">EAL domain-containing protein</fullName>
    </submittedName>
</protein>
<dbReference type="InterPro" id="IPR029787">
    <property type="entry name" value="Nucleotide_cyclase"/>
</dbReference>
<evidence type="ECO:0000259" key="2">
    <source>
        <dbReference type="PROSITE" id="PS50113"/>
    </source>
</evidence>
<dbReference type="RefSeq" id="WP_155703000.1">
    <property type="nucleotide sequence ID" value="NZ_CP034235.1"/>
</dbReference>
<gene>
    <name evidence="5" type="ORF">EHS13_24930</name>
</gene>
<dbReference type="Gene3D" id="3.30.450.20">
    <property type="entry name" value="PAS domain"/>
    <property type="match status" value="1"/>
</dbReference>
<proteinExistence type="predicted"/>
<dbReference type="KEGG" id="ppsc:EHS13_24930"/>
<dbReference type="SMART" id="SM00052">
    <property type="entry name" value="EAL"/>
    <property type="match status" value="1"/>
</dbReference>
<dbReference type="EMBL" id="CP034235">
    <property type="protein sequence ID" value="QGQ97899.1"/>
    <property type="molecule type" value="Genomic_DNA"/>
</dbReference>
<dbReference type="InterPro" id="IPR000160">
    <property type="entry name" value="GGDEF_dom"/>
</dbReference>
<dbReference type="SUPFAM" id="SSF55073">
    <property type="entry name" value="Nucleotide cyclase"/>
    <property type="match status" value="1"/>
</dbReference>
<feature type="domain" description="PAS" evidence="1">
    <location>
        <begin position="16"/>
        <end position="61"/>
    </location>
</feature>
<dbReference type="NCBIfam" id="TIGR00229">
    <property type="entry name" value="sensory_box"/>
    <property type="match status" value="1"/>
</dbReference>
<evidence type="ECO:0000259" key="3">
    <source>
        <dbReference type="PROSITE" id="PS50883"/>
    </source>
</evidence>
<dbReference type="PROSITE" id="PS50883">
    <property type="entry name" value="EAL"/>
    <property type="match status" value="1"/>
</dbReference>
<dbReference type="InterPro" id="IPR043128">
    <property type="entry name" value="Rev_trsase/Diguanyl_cyclase"/>
</dbReference>
<organism evidence="5 6">
    <name type="scientific">Paenibacillus psychroresistens</name>
    <dbReference type="NCBI Taxonomy" id="1778678"/>
    <lineage>
        <taxon>Bacteria</taxon>
        <taxon>Bacillati</taxon>
        <taxon>Bacillota</taxon>
        <taxon>Bacilli</taxon>
        <taxon>Bacillales</taxon>
        <taxon>Paenibacillaceae</taxon>
        <taxon>Paenibacillus</taxon>
    </lineage>
</organism>
<feature type="domain" description="GGDEF" evidence="4">
    <location>
        <begin position="174"/>
        <end position="307"/>
    </location>
</feature>
<dbReference type="CDD" id="cd00130">
    <property type="entry name" value="PAS"/>
    <property type="match status" value="1"/>
</dbReference>
<keyword evidence="6" id="KW-1185">Reference proteome</keyword>
<dbReference type="InterPro" id="IPR035919">
    <property type="entry name" value="EAL_sf"/>
</dbReference>
<dbReference type="InterPro" id="IPR000700">
    <property type="entry name" value="PAS-assoc_C"/>
</dbReference>
<dbReference type="PROSITE" id="PS50887">
    <property type="entry name" value="GGDEF"/>
    <property type="match status" value="1"/>
</dbReference>
<dbReference type="PROSITE" id="PS50113">
    <property type="entry name" value="PAC"/>
    <property type="match status" value="1"/>
</dbReference>